<comment type="caution">
    <text evidence="2">The sequence shown here is derived from an EMBL/GenBank/DDBJ whole genome shotgun (WGS) entry which is preliminary data.</text>
</comment>
<organism evidence="2 3">
    <name type="scientific">Paenibacillus ferrarius</name>
    <dbReference type="NCBI Taxonomy" id="1469647"/>
    <lineage>
        <taxon>Bacteria</taxon>
        <taxon>Bacillati</taxon>
        <taxon>Bacillota</taxon>
        <taxon>Bacilli</taxon>
        <taxon>Bacillales</taxon>
        <taxon>Paenibacillaceae</taxon>
        <taxon>Paenibacillus</taxon>
    </lineage>
</organism>
<name>A0A1V4H953_9BACL</name>
<gene>
    <name evidence="2" type="ORF">BC351_10860</name>
</gene>
<dbReference type="STRING" id="1469647.BC351_10860"/>
<reference evidence="3" key="1">
    <citation type="submission" date="2016-07" db="EMBL/GenBank/DDBJ databases">
        <authorList>
            <person name="Florea S."/>
            <person name="Webb J.S."/>
            <person name="Jaromczyk J."/>
            <person name="Schardl C.L."/>
        </authorList>
    </citation>
    <scope>NUCLEOTIDE SEQUENCE [LARGE SCALE GENOMIC DNA]</scope>
    <source>
        <strain evidence="3">CY1</strain>
    </source>
</reference>
<proteinExistence type="predicted"/>
<accession>A0A1V4H953</accession>
<evidence type="ECO:0000313" key="2">
    <source>
        <dbReference type="EMBL" id="OPH47681.1"/>
    </source>
</evidence>
<keyword evidence="1" id="KW-0472">Membrane</keyword>
<evidence type="ECO:0000313" key="3">
    <source>
        <dbReference type="Proteomes" id="UP000190626"/>
    </source>
</evidence>
<sequence length="104" mass="11093">MFFAERFDGCRPKAIASPMCGIAHRCFILSAFFGAAAVPIAAVRPKNSLSGKLVRAKAHRAGCLGLFFSLNVASTAPIAAVRLFFGAKASALLCLFFPQSRQNE</sequence>
<keyword evidence="1" id="KW-1133">Transmembrane helix</keyword>
<keyword evidence="1" id="KW-0812">Transmembrane</keyword>
<dbReference type="Proteomes" id="UP000190626">
    <property type="component" value="Unassembled WGS sequence"/>
</dbReference>
<dbReference type="AlphaFoldDB" id="A0A1V4H953"/>
<evidence type="ECO:0000256" key="1">
    <source>
        <dbReference type="SAM" id="Phobius"/>
    </source>
</evidence>
<protein>
    <submittedName>
        <fullName evidence="2">Uncharacterized protein</fullName>
    </submittedName>
</protein>
<feature type="transmembrane region" description="Helical" evidence="1">
    <location>
        <begin position="22"/>
        <end position="43"/>
    </location>
</feature>
<dbReference type="EMBL" id="MBTG01000056">
    <property type="protein sequence ID" value="OPH47681.1"/>
    <property type="molecule type" value="Genomic_DNA"/>
</dbReference>
<keyword evidence="3" id="KW-1185">Reference proteome</keyword>
<feature type="transmembrane region" description="Helical" evidence="1">
    <location>
        <begin position="64"/>
        <end position="85"/>
    </location>
</feature>